<keyword evidence="3" id="KW-1185">Reference proteome</keyword>
<reference evidence="2 3" key="1">
    <citation type="journal article" date="2016" name="Front. Microbiol.">
        <title>Comparative Genomics Analysis of Streptomyces Species Reveals Their Adaptation to the Marine Environment and Their Diversity at the Genomic Level.</title>
        <authorList>
            <person name="Tian X."/>
            <person name="Zhang Z."/>
            <person name="Yang T."/>
            <person name="Chen M."/>
            <person name="Li J."/>
            <person name="Chen F."/>
            <person name="Yang J."/>
            <person name="Li W."/>
            <person name="Zhang B."/>
            <person name="Zhang Z."/>
            <person name="Wu J."/>
            <person name="Zhang C."/>
            <person name="Long L."/>
            <person name="Xiao J."/>
        </authorList>
    </citation>
    <scope>NUCLEOTIDE SEQUENCE [LARGE SCALE GENOMIC DNA]</scope>
    <source>
        <strain evidence="2 3">SCSIO 10429</strain>
    </source>
</reference>
<dbReference type="EMBL" id="LJGW01000248">
    <property type="protein sequence ID" value="OEV11130.1"/>
    <property type="molecule type" value="Genomic_DNA"/>
</dbReference>
<dbReference type="AlphaFoldDB" id="A0A1E7L4M2"/>
<protein>
    <recommendedName>
        <fullName evidence="4">SH3b domain-containing protein</fullName>
    </recommendedName>
</protein>
<evidence type="ECO:0000256" key="1">
    <source>
        <dbReference type="SAM" id="SignalP"/>
    </source>
</evidence>
<feature type="chain" id="PRO_5009197057" description="SH3b domain-containing protein" evidence="1">
    <location>
        <begin position="26"/>
        <end position="111"/>
    </location>
</feature>
<dbReference type="Proteomes" id="UP000176005">
    <property type="component" value="Unassembled WGS sequence"/>
</dbReference>
<proteinExistence type="predicted"/>
<dbReference type="RefSeq" id="WP_070017288.1">
    <property type="nucleotide sequence ID" value="NZ_LJGW01000248.1"/>
</dbReference>
<feature type="signal peptide" evidence="1">
    <location>
        <begin position="1"/>
        <end position="25"/>
    </location>
</feature>
<sequence>MRRQIACAAALLAFGTVLTGGGVAAADSAGPSGQVATKGAFKCEEWGRTGVTDRRTAVHVGLSSSSKVVGYLAKGERVKGYYRCTNSAGNIWYEITGDVENSPRFIWSGNV</sequence>
<comment type="caution">
    <text evidence="2">The sequence shown here is derived from an EMBL/GenBank/DDBJ whole genome shotgun (WGS) entry which is preliminary data.</text>
</comment>
<evidence type="ECO:0000313" key="2">
    <source>
        <dbReference type="EMBL" id="OEV11130.1"/>
    </source>
</evidence>
<evidence type="ECO:0008006" key="4">
    <source>
        <dbReference type="Google" id="ProtNLM"/>
    </source>
</evidence>
<gene>
    <name evidence="2" type="ORF">AN218_14445</name>
</gene>
<name>A0A1E7L4M2_9ACTN</name>
<organism evidence="2 3">
    <name type="scientific">Streptomyces nanshensis</name>
    <dbReference type="NCBI Taxonomy" id="518642"/>
    <lineage>
        <taxon>Bacteria</taxon>
        <taxon>Bacillati</taxon>
        <taxon>Actinomycetota</taxon>
        <taxon>Actinomycetes</taxon>
        <taxon>Kitasatosporales</taxon>
        <taxon>Streptomycetaceae</taxon>
        <taxon>Streptomyces</taxon>
    </lineage>
</organism>
<keyword evidence="1" id="KW-0732">Signal</keyword>
<evidence type="ECO:0000313" key="3">
    <source>
        <dbReference type="Proteomes" id="UP000176005"/>
    </source>
</evidence>
<accession>A0A1E7L4M2</accession>